<name>A0ABQ9Q1W5_9PEZI</name>
<reference evidence="1" key="1">
    <citation type="submission" date="2023-04" db="EMBL/GenBank/DDBJ databases">
        <title>Colletotrichum limetticola genome sequence.</title>
        <authorList>
            <person name="Baroncelli R."/>
        </authorList>
    </citation>
    <scope>NUCLEOTIDE SEQUENCE</scope>
    <source>
        <strain evidence="1">KLA-Anderson</strain>
    </source>
</reference>
<evidence type="ECO:0000313" key="1">
    <source>
        <dbReference type="EMBL" id="KAK0377769.1"/>
    </source>
</evidence>
<keyword evidence="2" id="KW-1185">Reference proteome</keyword>
<dbReference type="Proteomes" id="UP001169217">
    <property type="component" value="Unassembled WGS sequence"/>
</dbReference>
<protein>
    <submittedName>
        <fullName evidence="1">Uncharacterized protein</fullName>
    </submittedName>
</protein>
<sequence length="156" mass="17520">MSVVMASVDFDFSFAHFLAGKSDEDPAKLQTIMIEIAATSMRNHFRIERFGYDVALQCDCVTKGLDSCYGTLLLSVGLHRKAVQDMPKATGSNIALTRARVVVPRRLMNQTLALMEDLRSRVEVIGTIEEGTRELNTQDWTFIHLRCSRHGSSVRQ</sequence>
<gene>
    <name evidence="1" type="ORF">CLIM01_04875</name>
</gene>
<comment type="caution">
    <text evidence="1">The sequence shown here is derived from an EMBL/GenBank/DDBJ whole genome shotgun (WGS) entry which is preliminary data.</text>
</comment>
<proteinExistence type="predicted"/>
<organism evidence="1 2">
    <name type="scientific">Colletotrichum limetticola</name>
    <dbReference type="NCBI Taxonomy" id="1209924"/>
    <lineage>
        <taxon>Eukaryota</taxon>
        <taxon>Fungi</taxon>
        <taxon>Dikarya</taxon>
        <taxon>Ascomycota</taxon>
        <taxon>Pezizomycotina</taxon>
        <taxon>Sordariomycetes</taxon>
        <taxon>Hypocreomycetidae</taxon>
        <taxon>Glomerellales</taxon>
        <taxon>Glomerellaceae</taxon>
        <taxon>Colletotrichum</taxon>
        <taxon>Colletotrichum acutatum species complex</taxon>
    </lineage>
</organism>
<dbReference type="EMBL" id="JARUPT010000117">
    <property type="protein sequence ID" value="KAK0377769.1"/>
    <property type="molecule type" value="Genomic_DNA"/>
</dbReference>
<accession>A0ABQ9Q1W5</accession>
<evidence type="ECO:0000313" key="2">
    <source>
        <dbReference type="Proteomes" id="UP001169217"/>
    </source>
</evidence>